<accession>A0A402BHC5</accession>
<evidence type="ECO:0000256" key="2">
    <source>
        <dbReference type="SAM" id="Phobius"/>
    </source>
</evidence>
<feature type="transmembrane region" description="Helical" evidence="2">
    <location>
        <begin position="126"/>
        <end position="146"/>
    </location>
</feature>
<gene>
    <name evidence="3" type="ORF">KDA_62130</name>
</gene>
<keyword evidence="2" id="KW-0472">Membrane</keyword>
<dbReference type="AlphaFoldDB" id="A0A402BHC5"/>
<feature type="region of interest" description="Disordered" evidence="1">
    <location>
        <begin position="28"/>
        <end position="118"/>
    </location>
</feature>
<organism evidence="3 4">
    <name type="scientific">Dictyobacter alpinus</name>
    <dbReference type="NCBI Taxonomy" id="2014873"/>
    <lineage>
        <taxon>Bacteria</taxon>
        <taxon>Bacillati</taxon>
        <taxon>Chloroflexota</taxon>
        <taxon>Ktedonobacteria</taxon>
        <taxon>Ktedonobacterales</taxon>
        <taxon>Dictyobacteraceae</taxon>
        <taxon>Dictyobacter</taxon>
    </lineage>
</organism>
<keyword evidence="2" id="KW-0812">Transmembrane</keyword>
<evidence type="ECO:0000313" key="4">
    <source>
        <dbReference type="Proteomes" id="UP000287171"/>
    </source>
</evidence>
<evidence type="ECO:0000256" key="1">
    <source>
        <dbReference type="SAM" id="MobiDB-lite"/>
    </source>
</evidence>
<feature type="region of interest" description="Disordered" evidence="1">
    <location>
        <begin position="159"/>
        <end position="196"/>
    </location>
</feature>
<feature type="compositionally biased region" description="Low complexity" evidence="1">
    <location>
        <begin position="159"/>
        <end position="191"/>
    </location>
</feature>
<name>A0A402BHC5_9CHLR</name>
<dbReference type="EMBL" id="BIFT01000002">
    <property type="protein sequence ID" value="GCE30729.1"/>
    <property type="molecule type" value="Genomic_DNA"/>
</dbReference>
<dbReference type="Proteomes" id="UP000287171">
    <property type="component" value="Unassembled WGS sequence"/>
</dbReference>
<evidence type="ECO:0008006" key="5">
    <source>
        <dbReference type="Google" id="ProtNLM"/>
    </source>
</evidence>
<evidence type="ECO:0000313" key="3">
    <source>
        <dbReference type="EMBL" id="GCE30729.1"/>
    </source>
</evidence>
<feature type="compositionally biased region" description="Low complexity" evidence="1">
    <location>
        <begin position="36"/>
        <end position="52"/>
    </location>
</feature>
<keyword evidence="4" id="KW-1185">Reference proteome</keyword>
<protein>
    <recommendedName>
        <fullName evidence="5">Zinc-ribbon domain-containing protein</fullName>
    </recommendedName>
</protein>
<dbReference type="OrthoDB" id="164909at2"/>
<sequence>MQCRVCGARVPAGANACPSCGTIVQTPGTNPQGQLPPTAYAGPTTATNYGNAPVPPPPSYPGNSYQNPTPAGSSPYQPIYPTDPYQQPGQQYPSSTPYNNPPGGPSYPGGPNTPFQAPRKKSRTGLIVAIVAVVLVLGCIGSVFAANKWAGGTADNGTATPTTAATTPTASPSSNVTPTPATTNTQPGATPSGTPIDPVASKIIIHPQTAGDVDKKAYTPIESTIGTTFKVNKPIYVTFNLDPNKYNVAQTPAWVNVRFYRGSDKILKDDPLKVDDGVTVGYFGVQYYLPTPDAAAEIYWCNTQNCSDGKLAQVVHFTVTE</sequence>
<dbReference type="RefSeq" id="WP_126630778.1">
    <property type="nucleotide sequence ID" value="NZ_BIFT01000002.1"/>
</dbReference>
<reference evidence="4" key="1">
    <citation type="submission" date="2018-12" db="EMBL/GenBank/DDBJ databases">
        <title>Tengunoibacter tsumagoiensis gen. nov., sp. nov., Dictyobacter kobayashii sp. nov., D. alpinus sp. nov., and D. joshuensis sp. nov. and description of Dictyobacteraceae fam. nov. within the order Ktedonobacterales isolated from Tengu-no-mugimeshi.</title>
        <authorList>
            <person name="Wang C.M."/>
            <person name="Zheng Y."/>
            <person name="Sakai Y."/>
            <person name="Toyoda A."/>
            <person name="Minakuchi Y."/>
            <person name="Abe K."/>
            <person name="Yokota A."/>
            <person name="Yabe S."/>
        </authorList>
    </citation>
    <scope>NUCLEOTIDE SEQUENCE [LARGE SCALE GENOMIC DNA]</scope>
    <source>
        <strain evidence="4">Uno16</strain>
    </source>
</reference>
<keyword evidence="2" id="KW-1133">Transmembrane helix</keyword>
<feature type="compositionally biased region" description="Low complexity" evidence="1">
    <location>
        <begin position="80"/>
        <end position="98"/>
    </location>
</feature>
<proteinExistence type="predicted"/>
<comment type="caution">
    <text evidence="3">The sequence shown here is derived from an EMBL/GenBank/DDBJ whole genome shotgun (WGS) entry which is preliminary data.</text>
</comment>